<dbReference type="EMBL" id="KN824325">
    <property type="protein sequence ID" value="KIM24284.1"/>
    <property type="molecule type" value="Genomic_DNA"/>
</dbReference>
<feature type="transmembrane region" description="Helical" evidence="2">
    <location>
        <begin position="71"/>
        <end position="92"/>
    </location>
</feature>
<name>A0A0C3AWC5_SERVB</name>
<dbReference type="OrthoDB" id="2923771at2759"/>
<sequence>MQSSETTRLRPTSEFFRPNNDEREKSTSYNKHFEGLPEPVTRAPNPHKKYSKKWIGHGWAIAVEERRWPRVIYLLVGLILISVWIGIMIVFANEEVTYERANLGQGPPRGNNPRLDGDLVLKGVLKKFDPVERTLKVAWSLVTLKQDGNTQTFEDFGTNATNSLAINIYRDVIAINDTRSIPSNLTGTELGTELAELIGLKIDNDTAIPIAVLGRHPWDDVTTQQPLFAYPFDQWTGNIVFAATDRGKSDNLLKCLLSICSDAIEVAGLRNGFAFGIDHAVLADSTLNWRITLEENNTCNPPDDDSSAVPFGCELHLTLTGTRPPLVRFAAIVAAIVNWLTTTGIFLIVCESVILKRTYILRETDILAVCLTALFALPSVRLILPGAPDFGAIIDLIGIIPNIIIISLCTTVTAVSKLRMRPPAKEE</sequence>
<dbReference type="HOGENOM" id="CLU_041457_0_0_1"/>
<keyword evidence="2" id="KW-1133">Transmembrane helix</keyword>
<keyword evidence="2" id="KW-0472">Membrane</keyword>
<feature type="transmembrane region" description="Helical" evidence="2">
    <location>
        <begin position="390"/>
        <end position="415"/>
    </location>
</feature>
<feature type="transmembrane region" description="Helical" evidence="2">
    <location>
        <begin position="329"/>
        <end position="354"/>
    </location>
</feature>
<feature type="compositionally biased region" description="Polar residues" evidence="1">
    <location>
        <begin position="1"/>
        <end position="10"/>
    </location>
</feature>
<dbReference type="Proteomes" id="UP000054097">
    <property type="component" value="Unassembled WGS sequence"/>
</dbReference>
<feature type="compositionally biased region" description="Basic and acidic residues" evidence="1">
    <location>
        <begin position="19"/>
        <end position="35"/>
    </location>
</feature>
<dbReference type="AlphaFoldDB" id="A0A0C3AWC5"/>
<proteinExistence type="predicted"/>
<gene>
    <name evidence="3" type="ORF">M408DRAFT_27125</name>
</gene>
<reference evidence="3 4" key="1">
    <citation type="submission" date="2014-04" db="EMBL/GenBank/DDBJ databases">
        <authorList>
            <consortium name="DOE Joint Genome Institute"/>
            <person name="Kuo A."/>
            <person name="Zuccaro A."/>
            <person name="Kohler A."/>
            <person name="Nagy L.G."/>
            <person name="Floudas D."/>
            <person name="Copeland A."/>
            <person name="Barry K.W."/>
            <person name="Cichocki N."/>
            <person name="Veneault-Fourrey C."/>
            <person name="LaButti K."/>
            <person name="Lindquist E.A."/>
            <person name="Lipzen A."/>
            <person name="Lundell T."/>
            <person name="Morin E."/>
            <person name="Murat C."/>
            <person name="Sun H."/>
            <person name="Tunlid A."/>
            <person name="Henrissat B."/>
            <person name="Grigoriev I.V."/>
            <person name="Hibbett D.S."/>
            <person name="Martin F."/>
            <person name="Nordberg H.P."/>
            <person name="Cantor M.N."/>
            <person name="Hua S.X."/>
        </authorList>
    </citation>
    <scope>NUCLEOTIDE SEQUENCE [LARGE SCALE GENOMIC DNA]</scope>
    <source>
        <strain evidence="3 4">MAFF 305830</strain>
    </source>
</reference>
<reference evidence="4" key="2">
    <citation type="submission" date="2015-01" db="EMBL/GenBank/DDBJ databases">
        <title>Evolutionary Origins and Diversification of the Mycorrhizal Mutualists.</title>
        <authorList>
            <consortium name="DOE Joint Genome Institute"/>
            <consortium name="Mycorrhizal Genomics Consortium"/>
            <person name="Kohler A."/>
            <person name="Kuo A."/>
            <person name="Nagy L.G."/>
            <person name="Floudas D."/>
            <person name="Copeland A."/>
            <person name="Barry K.W."/>
            <person name="Cichocki N."/>
            <person name="Veneault-Fourrey C."/>
            <person name="LaButti K."/>
            <person name="Lindquist E.A."/>
            <person name="Lipzen A."/>
            <person name="Lundell T."/>
            <person name="Morin E."/>
            <person name="Murat C."/>
            <person name="Riley R."/>
            <person name="Ohm R."/>
            <person name="Sun H."/>
            <person name="Tunlid A."/>
            <person name="Henrissat B."/>
            <person name="Grigoriev I.V."/>
            <person name="Hibbett D.S."/>
            <person name="Martin F."/>
        </authorList>
    </citation>
    <scope>NUCLEOTIDE SEQUENCE [LARGE SCALE GENOMIC DNA]</scope>
    <source>
        <strain evidence="4">MAFF 305830</strain>
    </source>
</reference>
<evidence type="ECO:0000256" key="1">
    <source>
        <dbReference type="SAM" id="MobiDB-lite"/>
    </source>
</evidence>
<feature type="region of interest" description="Disordered" evidence="1">
    <location>
        <begin position="1"/>
        <end position="42"/>
    </location>
</feature>
<evidence type="ECO:0000256" key="2">
    <source>
        <dbReference type="SAM" id="Phobius"/>
    </source>
</evidence>
<keyword evidence="2" id="KW-0812">Transmembrane</keyword>
<feature type="transmembrane region" description="Helical" evidence="2">
    <location>
        <begin position="366"/>
        <end position="384"/>
    </location>
</feature>
<keyword evidence="4" id="KW-1185">Reference proteome</keyword>
<dbReference type="STRING" id="933852.A0A0C3AWC5"/>
<protein>
    <submittedName>
        <fullName evidence="3">Uncharacterized protein</fullName>
    </submittedName>
</protein>
<evidence type="ECO:0000313" key="3">
    <source>
        <dbReference type="EMBL" id="KIM24284.1"/>
    </source>
</evidence>
<organism evidence="3 4">
    <name type="scientific">Serendipita vermifera MAFF 305830</name>
    <dbReference type="NCBI Taxonomy" id="933852"/>
    <lineage>
        <taxon>Eukaryota</taxon>
        <taxon>Fungi</taxon>
        <taxon>Dikarya</taxon>
        <taxon>Basidiomycota</taxon>
        <taxon>Agaricomycotina</taxon>
        <taxon>Agaricomycetes</taxon>
        <taxon>Sebacinales</taxon>
        <taxon>Serendipitaceae</taxon>
        <taxon>Serendipita</taxon>
    </lineage>
</organism>
<evidence type="ECO:0000313" key="4">
    <source>
        <dbReference type="Proteomes" id="UP000054097"/>
    </source>
</evidence>
<accession>A0A0C3AWC5</accession>